<gene>
    <name evidence="2" type="ORF">OH136_12670</name>
</gene>
<evidence type="ECO:0000256" key="1">
    <source>
        <dbReference type="SAM" id="Coils"/>
    </source>
</evidence>
<dbReference type="GO" id="GO:0051301">
    <property type="term" value="P:cell division"/>
    <property type="evidence" value="ECO:0007669"/>
    <property type="project" value="UniProtKB-KW"/>
</dbReference>
<proteinExistence type="predicted"/>
<keyword evidence="2" id="KW-0131">Cell cycle</keyword>
<accession>A0AAE3J0A9</accession>
<dbReference type="SUPFAM" id="SSF52540">
    <property type="entry name" value="P-loop containing nucleoside triphosphate hydrolases"/>
    <property type="match status" value="1"/>
</dbReference>
<keyword evidence="3" id="KW-1185">Reference proteome</keyword>
<dbReference type="AlphaFoldDB" id="A0AAE3J0A9"/>
<dbReference type="RefSeq" id="WP_263954284.1">
    <property type="nucleotide sequence ID" value="NZ_JAOYFC010000002.1"/>
</dbReference>
<dbReference type="Proteomes" id="UP001208041">
    <property type="component" value="Unassembled WGS sequence"/>
</dbReference>
<dbReference type="EMBL" id="JAOYFC010000002">
    <property type="protein sequence ID" value="MCV6825408.1"/>
    <property type="molecule type" value="Genomic_DNA"/>
</dbReference>
<protein>
    <submittedName>
        <fullName evidence="2">Cell division protein ZapB</fullName>
    </submittedName>
</protein>
<feature type="coiled-coil region" evidence="1">
    <location>
        <begin position="333"/>
        <end position="381"/>
    </location>
</feature>
<sequence>MFDNCVLHIGTEKTGTTSIQGFLNLNRKKLSAQGFHVPISFGRKEHIQLVNLFANNLKRFSKRNNLGLNTPEKIDAYKATLGDKSRRELRDLSKRGGTLLLSSERLLPYITTENEIRALSDFLYEHCKKVRIVCYIRPQHEFAISYFSTALRTGHEKESILPSVEIPSDLYKLDYNTVLNFWQKYFPAADFSVRIFDRRELVNSNVVYDYCDASGITIDNFLMPKSVNKSLKWQAQKFLMELNKCGPAKYRGVRDTVLDEHFSGKGMLPTSAEAEAFFRVFDSSNELVRQRFFPRRSQLFEVDFSSFPEKQPNYELTCAEAYRIFHTLFYETAIGLEKQRKQLIEKNKQLIEKNKQLIEKNKQLIEKNKQLVEKNKQLSKKRKPWKLKLR</sequence>
<comment type="caution">
    <text evidence="2">The sequence shown here is derived from an EMBL/GenBank/DDBJ whole genome shotgun (WGS) entry which is preliminary data.</text>
</comment>
<keyword evidence="1" id="KW-0175">Coiled coil</keyword>
<evidence type="ECO:0000313" key="3">
    <source>
        <dbReference type="Proteomes" id="UP001208041"/>
    </source>
</evidence>
<organism evidence="2 3">
    <name type="scientific">Halocynthiibacter halioticoli</name>
    <dbReference type="NCBI Taxonomy" id="2986804"/>
    <lineage>
        <taxon>Bacteria</taxon>
        <taxon>Pseudomonadati</taxon>
        <taxon>Pseudomonadota</taxon>
        <taxon>Alphaproteobacteria</taxon>
        <taxon>Rhodobacterales</taxon>
        <taxon>Paracoccaceae</taxon>
        <taxon>Halocynthiibacter</taxon>
    </lineage>
</organism>
<dbReference type="InterPro" id="IPR027417">
    <property type="entry name" value="P-loop_NTPase"/>
</dbReference>
<dbReference type="Gene3D" id="3.40.50.300">
    <property type="entry name" value="P-loop containing nucleotide triphosphate hydrolases"/>
    <property type="match status" value="1"/>
</dbReference>
<evidence type="ECO:0000313" key="2">
    <source>
        <dbReference type="EMBL" id="MCV6825408.1"/>
    </source>
</evidence>
<name>A0AAE3J0A9_9RHOB</name>
<reference evidence="2" key="1">
    <citation type="submission" date="2022-10" db="EMBL/GenBank/DDBJ databases">
        <authorList>
            <person name="Yue Y."/>
        </authorList>
    </citation>
    <scope>NUCLEOTIDE SEQUENCE</scope>
    <source>
        <strain evidence="2">Z654</strain>
    </source>
</reference>
<keyword evidence="2" id="KW-0132">Cell division</keyword>